<dbReference type="Gene3D" id="3.40.190.10">
    <property type="entry name" value="Periplasmic binding protein-like II"/>
    <property type="match status" value="1"/>
</dbReference>
<dbReference type="SUPFAM" id="SSF53850">
    <property type="entry name" value="Periplasmic binding protein-like II"/>
    <property type="match status" value="1"/>
</dbReference>
<dbReference type="Pfam" id="PF03401">
    <property type="entry name" value="TctC"/>
    <property type="match status" value="1"/>
</dbReference>
<gene>
    <name evidence="2" type="ORF">JYK14_16410</name>
</gene>
<sequence length="306" mass="32134">PALAQGTGDWPSRPIRIIVPYPPGGPNDIIARLYAQPLMAQLKQTIVIENRGGAGGGIGVDATAKAAPDGYTFVITSSGPLVINPHTSTLPYKVPDDLTPISIVTLVPEALVAPPSLGVKTLPELIALAKRQPGRINIGTAGAAGISQFAAELLRIQTGIDITVVPYRGAAPAVTDLLGGSIQLLFADLPPIMPHIRSGAMQPLVLASRQRSPALPDLAITAEYGYPELLADNWYSLLGPARLPAPILAKMSAAAKIASEAPEVRDGLAAQGAQASWTTPEAFRARILQESEVWRRVAQTANIRVE</sequence>
<name>A0ABT1D715_9PROT</name>
<keyword evidence="3" id="KW-1185">Reference proteome</keyword>
<reference evidence="2 3" key="1">
    <citation type="submission" date="2021-12" db="EMBL/GenBank/DDBJ databases">
        <title>Siccirubricoccus leaddurans sp. nov., a high concentration Zn2+ tolerance bacterium.</title>
        <authorList>
            <person name="Cao Y."/>
        </authorList>
    </citation>
    <scope>NUCLEOTIDE SEQUENCE [LARGE SCALE GENOMIC DNA]</scope>
    <source>
        <strain evidence="2 3">KC 17139</strain>
    </source>
</reference>
<evidence type="ECO:0000313" key="3">
    <source>
        <dbReference type="Proteomes" id="UP001523392"/>
    </source>
</evidence>
<dbReference type="Proteomes" id="UP001523392">
    <property type="component" value="Unassembled WGS sequence"/>
</dbReference>
<comment type="similarity">
    <text evidence="1">Belongs to the UPF0065 (bug) family.</text>
</comment>
<dbReference type="PANTHER" id="PTHR42928">
    <property type="entry name" value="TRICARBOXYLATE-BINDING PROTEIN"/>
    <property type="match status" value="1"/>
</dbReference>
<dbReference type="EMBL" id="JAFIRR010000101">
    <property type="protein sequence ID" value="MCO6417733.1"/>
    <property type="molecule type" value="Genomic_DNA"/>
</dbReference>
<dbReference type="InterPro" id="IPR005064">
    <property type="entry name" value="BUG"/>
</dbReference>
<accession>A0ABT1D715</accession>
<dbReference type="RefSeq" id="WP_252954368.1">
    <property type="nucleotide sequence ID" value="NZ_JAFIRR010000101.1"/>
</dbReference>
<evidence type="ECO:0000256" key="1">
    <source>
        <dbReference type="ARBA" id="ARBA00006987"/>
    </source>
</evidence>
<comment type="caution">
    <text evidence="2">The sequence shown here is derived from an EMBL/GenBank/DDBJ whole genome shotgun (WGS) entry which is preliminary data.</text>
</comment>
<dbReference type="PIRSF" id="PIRSF017082">
    <property type="entry name" value="YflP"/>
    <property type="match status" value="1"/>
</dbReference>
<feature type="non-terminal residue" evidence="2">
    <location>
        <position position="1"/>
    </location>
</feature>
<organism evidence="2 3">
    <name type="scientific">Siccirubricoccus soli</name>
    <dbReference type="NCBI Taxonomy" id="2899147"/>
    <lineage>
        <taxon>Bacteria</taxon>
        <taxon>Pseudomonadati</taxon>
        <taxon>Pseudomonadota</taxon>
        <taxon>Alphaproteobacteria</taxon>
        <taxon>Acetobacterales</taxon>
        <taxon>Roseomonadaceae</taxon>
        <taxon>Siccirubricoccus</taxon>
    </lineage>
</organism>
<dbReference type="PANTHER" id="PTHR42928:SF5">
    <property type="entry name" value="BLR1237 PROTEIN"/>
    <property type="match status" value="1"/>
</dbReference>
<protein>
    <submittedName>
        <fullName evidence="2">Tripartite tricarboxylate transporter substrate binding protein</fullName>
    </submittedName>
</protein>
<dbReference type="InterPro" id="IPR042100">
    <property type="entry name" value="Bug_dom1"/>
</dbReference>
<proteinExistence type="inferred from homology"/>
<evidence type="ECO:0000313" key="2">
    <source>
        <dbReference type="EMBL" id="MCO6417733.1"/>
    </source>
</evidence>
<dbReference type="Gene3D" id="3.40.190.150">
    <property type="entry name" value="Bordetella uptake gene, domain 1"/>
    <property type="match status" value="1"/>
</dbReference>